<name>A0A418XA67_9PSED</name>
<dbReference type="EMBL" id="QYUR01000008">
    <property type="protein sequence ID" value="RJG09258.1"/>
    <property type="molecule type" value="Genomic_DNA"/>
</dbReference>
<dbReference type="Proteomes" id="UP000284021">
    <property type="component" value="Unassembled WGS sequence"/>
</dbReference>
<accession>A0A418XA67</accession>
<evidence type="ECO:0000313" key="2">
    <source>
        <dbReference type="Proteomes" id="UP000284021"/>
    </source>
</evidence>
<comment type="caution">
    <text evidence="1">The sequence shown here is derived from an EMBL/GenBank/DDBJ whole genome shotgun (WGS) entry which is preliminary data.</text>
</comment>
<protein>
    <submittedName>
        <fullName evidence="1">Uncharacterized protein</fullName>
    </submittedName>
</protein>
<evidence type="ECO:0000313" key="1">
    <source>
        <dbReference type="EMBL" id="RJG09258.1"/>
    </source>
</evidence>
<organism evidence="1 2">
    <name type="scientific">Pseudomonas cavernicola</name>
    <dbReference type="NCBI Taxonomy" id="2320866"/>
    <lineage>
        <taxon>Bacteria</taxon>
        <taxon>Pseudomonadati</taxon>
        <taxon>Pseudomonadota</taxon>
        <taxon>Gammaproteobacteria</taxon>
        <taxon>Pseudomonadales</taxon>
        <taxon>Pseudomonadaceae</taxon>
        <taxon>Pseudomonas</taxon>
    </lineage>
</organism>
<proteinExistence type="predicted"/>
<keyword evidence="2" id="KW-1185">Reference proteome</keyword>
<gene>
    <name evidence="1" type="ORF">D3879_26095</name>
</gene>
<dbReference type="AlphaFoldDB" id="A0A418XA67"/>
<sequence length="61" mass="6771">MPVVVRRLGRADFGETQRANASSAGFASLYPAYPEFHEQTVENGLLVRLDDAAWTPARKVH</sequence>
<reference evidence="1 2" key="1">
    <citation type="submission" date="2018-09" db="EMBL/GenBank/DDBJ databases">
        <authorList>
            <person name="Zhu H."/>
        </authorList>
    </citation>
    <scope>NUCLEOTIDE SEQUENCE [LARGE SCALE GENOMIC DNA]</scope>
    <source>
        <strain evidence="1 2">K1S02-6</strain>
    </source>
</reference>